<dbReference type="InterPro" id="IPR020846">
    <property type="entry name" value="MFS_dom"/>
</dbReference>
<evidence type="ECO:0000256" key="5">
    <source>
        <dbReference type="ARBA" id="ARBA00023136"/>
    </source>
</evidence>
<dbReference type="SUPFAM" id="SSF103473">
    <property type="entry name" value="MFS general substrate transporter"/>
    <property type="match status" value="1"/>
</dbReference>
<name>X1PD78_9ZZZZ</name>
<evidence type="ECO:0000256" key="3">
    <source>
        <dbReference type="ARBA" id="ARBA00022692"/>
    </source>
</evidence>
<dbReference type="EMBL" id="BARV01040465">
    <property type="protein sequence ID" value="GAI54267.1"/>
    <property type="molecule type" value="Genomic_DNA"/>
</dbReference>
<dbReference type="PANTHER" id="PTHR23511">
    <property type="entry name" value="SYNAPTIC VESICLE GLYCOPROTEIN 2"/>
    <property type="match status" value="1"/>
</dbReference>
<dbReference type="PANTHER" id="PTHR23511:SF34">
    <property type="entry name" value="SYNAPTIC VESICLE GLYCOPROTEIN 2"/>
    <property type="match status" value="1"/>
</dbReference>
<keyword evidence="2" id="KW-0813">Transport</keyword>
<proteinExistence type="predicted"/>
<dbReference type="Gene3D" id="1.20.1250.20">
    <property type="entry name" value="MFS general substrate transporter like domains"/>
    <property type="match status" value="1"/>
</dbReference>
<dbReference type="Pfam" id="PF00083">
    <property type="entry name" value="Sugar_tr"/>
    <property type="match status" value="1"/>
</dbReference>
<dbReference type="AlphaFoldDB" id="X1PD78"/>
<evidence type="ECO:0000256" key="2">
    <source>
        <dbReference type="ARBA" id="ARBA00022448"/>
    </source>
</evidence>
<evidence type="ECO:0000313" key="8">
    <source>
        <dbReference type="EMBL" id="GAI54267.1"/>
    </source>
</evidence>
<accession>X1PD78</accession>
<evidence type="ECO:0000256" key="6">
    <source>
        <dbReference type="SAM" id="Phobius"/>
    </source>
</evidence>
<keyword evidence="4 6" id="KW-1133">Transmembrane helix</keyword>
<feature type="transmembrane region" description="Helical" evidence="6">
    <location>
        <begin position="76"/>
        <end position="99"/>
    </location>
</feature>
<evidence type="ECO:0000256" key="4">
    <source>
        <dbReference type="ARBA" id="ARBA00022989"/>
    </source>
</evidence>
<reference evidence="8" key="1">
    <citation type="journal article" date="2014" name="Front. Microbiol.">
        <title>High frequency of phylogenetically diverse reductive dehalogenase-homologous genes in deep subseafloor sedimentary metagenomes.</title>
        <authorList>
            <person name="Kawai M."/>
            <person name="Futagami T."/>
            <person name="Toyoda A."/>
            <person name="Takaki Y."/>
            <person name="Nishi S."/>
            <person name="Hori S."/>
            <person name="Arai W."/>
            <person name="Tsubouchi T."/>
            <person name="Morono Y."/>
            <person name="Uchiyama I."/>
            <person name="Ito T."/>
            <person name="Fujiyama A."/>
            <person name="Inagaki F."/>
            <person name="Takami H."/>
        </authorList>
    </citation>
    <scope>NUCLEOTIDE SEQUENCE</scope>
    <source>
        <strain evidence="8">Expedition CK06-06</strain>
    </source>
</reference>
<dbReference type="GO" id="GO:0016020">
    <property type="term" value="C:membrane"/>
    <property type="evidence" value="ECO:0007669"/>
    <property type="project" value="UniProtKB-SubCell"/>
</dbReference>
<dbReference type="PROSITE" id="PS50850">
    <property type="entry name" value="MFS"/>
    <property type="match status" value="1"/>
</dbReference>
<keyword evidence="5 6" id="KW-0472">Membrane</keyword>
<evidence type="ECO:0000259" key="7">
    <source>
        <dbReference type="PROSITE" id="PS50850"/>
    </source>
</evidence>
<organism evidence="8">
    <name type="scientific">marine sediment metagenome</name>
    <dbReference type="NCBI Taxonomy" id="412755"/>
    <lineage>
        <taxon>unclassified sequences</taxon>
        <taxon>metagenomes</taxon>
        <taxon>ecological metagenomes</taxon>
    </lineage>
</organism>
<dbReference type="InterPro" id="IPR036259">
    <property type="entry name" value="MFS_trans_sf"/>
</dbReference>
<feature type="transmembrane region" description="Helical" evidence="6">
    <location>
        <begin position="106"/>
        <end position="126"/>
    </location>
</feature>
<dbReference type="InterPro" id="IPR005828">
    <property type="entry name" value="MFS_sugar_transport-like"/>
</dbReference>
<gene>
    <name evidence="8" type="ORF">S06H3_61642</name>
</gene>
<keyword evidence="3 6" id="KW-0812">Transmembrane</keyword>
<dbReference type="GO" id="GO:0022857">
    <property type="term" value="F:transmembrane transporter activity"/>
    <property type="evidence" value="ECO:0007669"/>
    <property type="project" value="InterPro"/>
</dbReference>
<evidence type="ECO:0000256" key="1">
    <source>
        <dbReference type="ARBA" id="ARBA00004141"/>
    </source>
</evidence>
<sequence>MLGSIGGFLVVDWLPRRAFVIGSFAITSITLILSSTMPNGGVVVSFAVFSCVLSAAQAQIYVYLPELFPTSVRASGLGVAVAVSRLGAAAGTFLLPLCVQHFGVDVALRGCAATLILGGIVAFSWAPETRRIHLD</sequence>
<feature type="transmembrane region" description="Helical" evidence="6">
    <location>
        <begin position="18"/>
        <end position="35"/>
    </location>
</feature>
<feature type="transmembrane region" description="Helical" evidence="6">
    <location>
        <begin position="42"/>
        <end position="64"/>
    </location>
</feature>
<protein>
    <recommendedName>
        <fullName evidence="7">Major facilitator superfamily (MFS) profile domain-containing protein</fullName>
    </recommendedName>
</protein>
<comment type="caution">
    <text evidence="8">The sequence shown here is derived from an EMBL/GenBank/DDBJ whole genome shotgun (WGS) entry which is preliminary data.</text>
</comment>
<feature type="domain" description="Major facilitator superfamily (MFS) profile" evidence="7">
    <location>
        <begin position="1"/>
        <end position="130"/>
    </location>
</feature>
<comment type="subcellular location">
    <subcellularLocation>
        <location evidence="1">Membrane</location>
        <topology evidence="1">Multi-pass membrane protein</topology>
    </subcellularLocation>
</comment>